<gene>
    <name evidence="6" type="ORF">DIW82_06650</name>
</gene>
<dbReference type="EMBL" id="DQID01000176">
    <property type="protein sequence ID" value="HCT14464.1"/>
    <property type="molecule type" value="Genomic_DNA"/>
</dbReference>
<evidence type="ECO:0000256" key="2">
    <source>
        <dbReference type="ARBA" id="ARBA00022741"/>
    </source>
</evidence>
<dbReference type="InterPro" id="IPR003439">
    <property type="entry name" value="ABC_transporter-like_ATP-bd"/>
</dbReference>
<dbReference type="STRING" id="863239.GCA_000213935_02295"/>
<feature type="coiled-coil region" evidence="4">
    <location>
        <begin position="244"/>
        <end position="271"/>
    </location>
</feature>
<dbReference type="InterPro" id="IPR050611">
    <property type="entry name" value="ABCF"/>
</dbReference>
<evidence type="ECO:0000313" key="6">
    <source>
        <dbReference type="EMBL" id="HCT14464.1"/>
    </source>
</evidence>
<evidence type="ECO:0000256" key="4">
    <source>
        <dbReference type="SAM" id="Coils"/>
    </source>
</evidence>
<dbReference type="PANTHER" id="PTHR19211">
    <property type="entry name" value="ATP-BINDING TRANSPORT PROTEIN-RELATED"/>
    <property type="match status" value="1"/>
</dbReference>
<evidence type="ECO:0000259" key="5">
    <source>
        <dbReference type="PROSITE" id="PS50893"/>
    </source>
</evidence>
<keyword evidence="2" id="KW-0547">Nucleotide-binding</keyword>
<dbReference type="AlphaFoldDB" id="A0A3D4SYW4"/>
<keyword evidence="1" id="KW-0677">Repeat</keyword>
<dbReference type="InterPro" id="IPR003593">
    <property type="entry name" value="AAA+_ATPase"/>
</dbReference>
<protein>
    <submittedName>
        <fullName evidence="6">ABC transporter</fullName>
    </submittedName>
</protein>
<organism evidence="6 7">
    <name type="scientific">Corynebacterium nuruki</name>
    <dbReference type="NCBI Taxonomy" id="1032851"/>
    <lineage>
        <taxon>Bacteria</taxon>
        <taxon>Bacillati</taxon>
        <taxon>Actinomycetota</taxon>
        <taxon>Actinomycetes</taxon>
        <taxon>Mycobacteriales</taxon>
        <taxon>Corynebacteriaceae</taxon>
        <taxon>Corynebacterium</taxon>
    </lineage>
</organism>
<reference evidence="6 7" key="1">
    <citation type="journal article" date="2018" name="Nat. Biotechnol.">
        <title>A standardized bacterial taxonomy based on genome phylogeny substantially revises the tree of life.</title>
        <authorList>
            <person name="Parks D.H."/>
            <person name="Chuvochina M."/>
            <person name="Waite D.W."/>
            <person name="Rinke C."/>
            <person name="Skarshewski A."/>
            <person name="Chaumeil P.A."/>
            <person name="Hugenholtz P."/>
        </authorList>
    </citation>
    <scope>NUCLEOTIDE SEQUENCE [LARGE SCALE GENOMIC DNA]</scope>
    <source>
        <strain evidence="6">UBA11247</strain>
    </source>
</reference>
<dbReference type="InterPro" id="IPR027417">
    <property type="entry name" value="P-loop_NTPase"/>
</dbReference>
<dbReference type="SMART" id="SM00382">
    <property type="entry name" value="AAA"/>
    <property type="match status" value="1"/>
</dbReference>
<evidence type="ECO:0000256" key="3">
    <source>
        <dbReference type="ARBA" id="ARBA00022840"/>
    </source>
</evidence>
<evidence type="ECO:0000313" key="7">
    <source>
        <dbReference type="Proteomes" id="UP000261739"/>
    </source>
</evidence>
<dbReference type="Proteomes" id="UP000261739">
    <property type="component" value="Unassembled WGS sequence"/>
</dbReference>
<evidence type="ECO:0000256" key="1">
    <source>
        <dbReference type="ARBA" id="ARBA00022737"/>
    </source>
</evidence>
<dbReference type="SUPFAM" id="SSF52540">
    <property type="entry name" value="P-loop containing nucleoside triphosphate hydrolases"/>
    <property type="match status" value="2"/>
</dbReference>
<dbReference type="Pfam" id="PF00005">
    <property type="entry name" value="ABC_tran"/>
    <property type="match status" value="2"/>
</dbReference>
<accession>A0A3D4SYW4</accession>
<feature type="non-terminal residue" evidence="6">
    <location>
        <position position="474"/>
    </location>
</feature>
<name>A0A3D4SYW4_9CORY</name>
<dbReference type="GO" id="GO:0016887">
    <property type="term" value="F:ATP hydrolysis activity"/>
    <property type="evidence" value="ECO:0007669"/>
    <property type="project" value="InterPro"/>
</dbReference>
<dbReference type="PANTHER" id="PTHR19211:SF6">
    <property type="entry name" value="BLL7188 PROTEIN"/>
    <property type="match status" value="1"/>
</dbReference>
<feature type="domain" description="ABC transporter" evidence="5">
    <location>
        <begin position="8"/>
        <end position="248"/>
    </location>
</feature>
<sequence>MLSTHPSVVLDDLTVTWPDGTPVLDHLTAAFPAGCTGLTGANGTGKSTLLRVLTGELSPTSGHLSVPGSGTPHDVGYLPQRLTPDTDVTVADLLGVRGILDALDRIGHGSTDPADFDTVGDDWDIGDRCLADLAAAGLDGIALTRRVRTLSGGQTVLTALVGLRRSRHELVLLDEPTNNLDRHAREYLYDAVAGHTSWAPTLIVVSHDVELLDLMDHTAELHTGSLTVFGGPYSAYREQRAVQQAAAEQALSTAEQALKTEQRQQVEAQTRLARRLRYAKKDFANKRRPKQIMNNRKQEAQVSAGKLRTAMAGDVESAQAAVEKKAAAVRCDDHVRIDLPDPGVPASRVIAELPTPSGGVILQGPERLAVTGDNGCGKTRLLEDLVHGRRGCLHTDRVGYLPQRSDDLDEGATVFNQVRIAAPSADPQRIRAQLARFLFRKDDVDRRIGVLSGGERFRVSLARLLLTEPTNQLL</sequence>
<comment type="caution">
    <text evidence="6">The sequence shown here is derived from an EMBL/GenBank/DDBJ whole genome shotgun (WGS) entry which is preliminary data.</text>
</comment>
<keyword evidence="4" id="KW-0175">Coiled coil</keyword>
<proteinExistence type="predicted"/>
<dbReference type="GO" id="GO:0005524">
    <property type="term" value="F:ATP binding"/>
    <property type="evidence" value="ECO:0007669"/>
    <property type="project" value="UniProtKB-KW"/>
</dbReference>
<dbReference type="PROSITE" id="PS50893">
    <property type="entry name" value="ABC_TRANSPORTER_2"/>
    <property type="match status" value="1"/>
</dbReference>
<dbReference type="FunFam" id="3.40.50.300:FF:001320">
    <property type="entry name" value="Heme ABC transporter ATP-binding protein"/>
    <property type="match status" value="1"/>
</dbReference>
<keyword evidence="3" id="KW-0067">ATP-binding</keyword>
<dbReference type="Gene3D" id="3.40.50.300">
    <property type="entry name" value="P-loop containing nucleotide triphosphate hydrolases"/>
    <property type="match status" value="2"/>
</dbReference>